<evidence type="ECO:0000313" key="4">
    <source>
        <dbReference type="EMBL" id="MCL7035567.1"/>
    </source>
</evidence>
<dbReference type="Proteomes" id="UP001177140">
    <property type="component" value="Unassembled WGS sequence"/>
</dbReference>
<dbReference type="GO" id="GO:0009738">
    <property type="term" value="P:abscisic acid-activated signaling pathway"/>
    <property type="evidence" value="ECO:0007669"/>
    <property type="project" value="TreeGrafter"/>
</dbReference>
<keyword evidence="2" id="KW-0017">Alkaloid metabolism</keyword>
<dbReference type="GO" id="GO:0005737">
    <property type="term" value="C:cytoplasm"/>
    <property type="evidence" value="ECO:0007669"/>
    <property type="project" value="TreeGrafter"/>
</dbReference>
<dbReference type="InterPro" id="IPR023393">
    <property type="entry name" value="START-like_dom_sf"/>
</dbReference>
<accession>A0AA41V7V8</accession>
<reference evidence="4" key="1">
    <citation type="submission" date="2022-03" db="EMBL/GenBank/DDBJ databases">
        <title>A functionally conserved STORR gene fusion in Papaver species that diverged 16.8 million years ago.</title>
        <authorList>
            <person name="Catania T."/>
        </authorList>
    </citation>
    <scope>NUCLEOTIDE SEQUENCE</scope>
    <source>
        <strain evidence="4">S-191538</strain>
    </source>
</reference>
<sequence length="155" mass="17411">MRYEFTNEFEVEASADDVWAIYSSSNLRTSAVQLLPNFLKSKDILEGDGHTVGTIFRVVFLPGHNLPMYKEKIVTIDHKKRLKEIQTIEGGYLETGCTFNFEMNFCVIKTVTKYDINDDLATSVPGHLHILLDACVDLARGVSKHITEKNASAAK</sequence>
<gene>
    <name evidence="4" type="ORF">MKW94_000222</name>
</gene>
<feature type="domain" description="Bet v I/Major latex protein" evidence="3">
    <location>
        <begin position="4"/>
        <end position="119"/>
    </location>
</feature>
<proteinExistence type="inferred from homology"/>
<dbReference type="InterPro" id="IPR050279">
    <property type="entry name" value="Plant_def-hormone_signal"/>
</dbReference>
<evidence type="ECO:0000256" key="1">
    <source>
        <dbReference type="ARBA" id="ARBA00009744"/>
    </source>
</evidence>
<organism evidence="4 5">
    <name type="scientific">Papaver nudicaule</name>
    <name type="common">Iceland poppy</name>
    <dbReference type="NCBI Taxonomy" id="74823"/>
    <lineage>
        <taxon>Eukaryota</taxon>
        <taxon>Viridiplantae</taxon>
        <taxon>Streptophyta</taxon>
        <taxon>Embryophyta</taxon>
        <taxon>Tracheophyta</taxon>
        <taxon>Spermatophyta</taxon>
        <taxon>Magnoliopsida</taxon>
        <taxon>Ranunculales</taxon>
        <taxon>Papaveraceae</taxon>
        <taxon>Papaveroideae</taxon>
        <taxon>Papaver</taxon>
    </lineage>
</organism>
<evidence type="ECO:0000313" key="5">
    <source>
        <dbReference type="Proteomes" id="UP001177140"/>
    </source>
</evidence>
<dbReference type="AlphaFoldDB" id="A0AA41V7V8"/>
<dbReference type="GO" id="GO:0005634">
    <property type="term" value="C:nucleus"/>
    <property type="evidence" value="ECO:0007669"/>
    <property type="project" value="TreeGrafter"/>
</dbReference>
<dbReference type="GO" id="GO:0006952">
    <property type="term" value="P:defense response"/>
    <property type="evidence" value="ECO:0007669"/>
    <property type="project" value="InterPro"/>
</dbReference>
<dbReference type="EMBL" id="JAJJMA010158400">
    <property type="protein sequence ID" value="MCL7035567.1"/>
    <property type="molecule type" value="Genomic_DNA"/>
</dbReference>
<name>A0AA41V7V8_PAPNU</name>
<keyword evidence="5" id="KW-1185">Reference proteome</keyword>
<dbReference type="Gene3D" id="3.30.530.20">
    <property type="match status" value="1"/>
</dbReference>
<dbReference type="GO" id="GO:0004864">
    <property type="term" value="F:protein phosphatase inhibitor activity"/>
    <property type="evidence" value="ECO:0007669"/>
    <property type="project" value="TreeGrafter"/>
</dbReference>
<dbReference type="GO" id="GO:0038023">
    <property type="term" value="F:signaling receptor activity"/>
    <property type="evidence" value="ECO:0007669"/>
    <property type="project" value="TreeGrafter"/>
</dbReference>
<dbReference type="GO" id="GO:0010427">
    <property type="term" value="F:abscisic acid binding"/>
    <property type="evidence" value="ECO:0007669"/>
    <property type="project" value="TreeGrafter"/>
</dbReference>
<dbReference type="GO" id="GO:0009820">
    <property type="term" value="P:alkaloid metabolic process"/>
    <property type="evidence" value="ECO:0007669"/>
    <property type="project" value="UniProtKB-KW"/>
</dbReference>
<comment type="caution">
    <text evidence="4">The sequence shown here is derived from an EMBL/GenBank/DDBJ whole genome shotgun (WGS) entry which is preliminary data.</text>
</comment>
<protein>
    <recommendedName>
        <fullName evidence="3">Bet v I/Major latex protein domain-containing protein</fullName>
    </recommendedName>
</protein>
<dbReference type="PANTHER" id="PTHR31213:SF19">
    <property type="entry name" value="BET V I_MAJOR LATEX PROTEIN DOMAIN-CONTAINING PROTEIN"/>
    <property type="match status" value="1"/>
</dbReference>
<dbReference type="Pfam" id="PF00407">
    <property type="entry name" value="Bet_v_1"/>
    <property type="match status" value="1"/>
</dbReference>
<comment type="similarity">
    <text evidence="1">Belongs to the BetVI family.</text>
</comment>
<evidence type="ECO:0000259" key="3">
    <source>
        <dbReference type="Pfam" id="PF00407"/>
    </source>
</evidence>
<dbReference type="SUPFAM" id="SSF55961">
    <property type="entry name" value="Bet v1-like"/>
    <property type="match status" value="1"/>
</dbReference>
<dbReference type="PANTHER" id="PTHR31213">
    <property type="entry name" value="OS08G0374000 PROTEIN-RELATED"/>
    <property type="match status" value="1"/>
</dbReference>
<dbReference type="InterPro" id="IPR000916">
    <property type="entry name" value="Bet_v_I/MLP"/>
</dbReference>
<evidence type="ECO:0000256" key="2">
    <source>
        <dbReference type="ARBA" id="ARBA00022589"/>
    </source>
</evidence>